<evidence type="ECO:0000313" key="2">
    <source>
        <dbReference type="EMBL" id="VEL16703.1"/>
    </source>
</evidence>
<evidence type="ECO:0000313" key="3">
    <source>
        <dbReference type="Proteomes" id="UP000784294"/>
    </source>
</evidence>
<dbReference type="AlphaFoldDB" id="A0A3S5CKV2"/>
<organism evidence="2 3">
    <name type="scientific">Protopolystoma xenopodis</name>
    <dbReference type="NCBI Taxonomy" id="117903"/>
    <lineage>
        <taxon>Eukaryota</taxon>
        <taxon>Metazoa</taxon>
        <taxon>Spiralia</taxon>
        <taxon>Lophotrochozoa</taxon>
        <taxon>Platyhelminthes</taxon>
        <taxon>Monogenea</taxon>
        <taxon>Polyopisthocotylea</taxon>
        <taxon>Polystomatidea</taxon>
        <taxon>Polystomatidae</taxon>
        <taxon>Protopolystoma</taxon>
    </lineage>
</organism>
<evidence type="ECO:0000256" key="1">
    <source>
        <dbReference type="SAM" id="MobiDB-lite"/>
    </source>
</evidence>
<protein>
    <submittedName>
        <fullName evidence="2">Uncharacterized protein</fullName>
    </submittedName>
</protein>
<dbReference type="Proteomes" id="UP000784294">
    <property type="component" value="Unassembled WGS sequence"/>
</dbReference>
<name>A0A3S5CKV2_9PLAT</name>
<comment type="caution">
    <text evidence="2">The sequence shown here is derived from an EMBL/GenBank/DDBJ whole genome shotgun (WGS) entry which is preliminary data.</text>
</comment>
<accession>A0A3S5CKV2</accession>
<dbReference type="EMBL" id="CAAALY010029558">
    <property type="protein sequence ID" value="VEL16703.1"/>
    <property type="molecule type" value="Genomic_DNA"/>
</dbReference>
<reference evidence="2" key="1">
    <citation type="submission" date="2018-11" db="EMBL/GenBank/DDBJ databases">
        <authorList>
            <consortium name="Pathogen Informatics"/>
        </authorList>
    </citation>
    <scope>NUCLEOTIDE SEQUENCE</scope>
</reference>
<proteinExistence type="predicted"/>
<sequence>MLHSPTRRPSPLLTSRPQVVPPLDVKNFTSLATIGRERERSGVPSRSARLLGHWRRFSSNPLGLGRPTEPGNRKRPHVAP</sequence>
<gene>
    <name evidence="2" type="ORF">PXEA_LOCUS10143</name>
</gene>
<keyword evidence="3" id="KW-1185">Reference proteome</keyword>
<feature type="region of interest" description="Disordered" evidence="1">
    <location>
        <begin position="57"/>
        <end position="80"/>
    </location>
</feature>